<feature type="region of interest" description="Disordered" evidence="4">
    <location>
        <begin position="524"/>
        <end position="606"/>
    </location>
</feature>
<feature type="region of interest" description="Disordered" evidence="4">
    <location>
        <begin position="144"/>
        <end position="200"/>
    </location>
</feature>
<name>A0A8H7QCK1_9FUNG</name>
<dbReference type="SUPFAM" id="SSF56529">
    <property type="entry name" value="FAH"/>
    <property type="match status" value="1"/>
</dbReference>
<dbReference type="PANTHER" id="PTHR11820">
    <property type="entry name" value="ACYLPYRUVASE"/>
    <property type="match status" value="1"/>
</dbReference>
<feature type="region of interest" description="Disordered" evidence="4">
    <location>
        <begin position="386"/>
        <end position="461"/>
    </location>
</feature>
<dbReference type="GO" id="GO:0046872">
    <property type="term" value="F:metal ion binding"/>
    <property type="evidence" value="ECO:0007669"/>
    <property type="project" value="UniProtKB-KW"/>
</dbReference>
<dbReference type="GO" id="GO:0018773">
    <property type="term" value="F:acetylpyruvate hydrolase activity"/>
    <property type="evidence" value="ECO:0007669"/>
    <property type="project" value="TreeGrafter"/>
</dbReference>
<feature type="compositionally biased region" description="Basic and acidic residues" evidence="4">
    <location>
        <begin position="148"/>
        <end position="157"/>
    </location>
</feature>
<feature type="compositionally biased region" description="Polar residues" evidence="4">
    <location>
        <begin position="40"/>
        <end position="71"/>
    </location>
</feature>
<dbReference type="Gene3D" id="3.90.850.10">
    <property type="entry name" value="Fumarylacetoacetase-like, C-terminal domain"/>
    <property type="match status" value="1"/>
</dbReference>
<comment type="similarity">
    <text evidence="1">Belongs to the FAH family.</text>
</comment>
<evidence type="ECO:0000256" key="1">
    <source>
        <dbReference type="ARBA" id="ARBA00010211"/>
    </source>
</evidence>
<dbReference type="InterPro" id="IPR011234">
    <property type="entry name" value="Fumarylacetoacetase-like_C"/>
</dbReference>
<dbReference type="PANTHER" id="PTHR11820:SF7">
    <property type="entry name" value="ACYLPYRUVASE FAHD1, MITOCHONDRIAL"/>
    <property type="match status" value="1"/>
</dbReference>
<feature type="compositionally biased region" description="Basic and acidic residues" evidence="4">
    <location>
        <begin position="450"/>
        <end position="461"/>
    </location>
</feature>
<keyword evidence="7" id="KW-1185">Reference proteome</keyword>
<feature type="region of interest" description="Disordered" evidence="4">
    <location>
        <begin position="636"/>
        <end position="701"/>
    </location>
</feature>
<evidence type="ECO:0000259" key="5">
    <source>
        <dbReference type="Pfam" id="PF01557"/>
    </source>
</evidence>
<sequence>MSMTARPTDAHFSAIEQQAILQWKELQETAAENDDDQRTSTDLGNQNVQQTGNQSRRPTRSLNEMPSNSSRSSKKPILRPDNPLTTEEKLLKMEEPTLCWCKKEAAAFDTLEFGVIYECHNLMEFRTSKGPVANESTSDDIASIVSDVTDKRKDDISRSSSSSPANGGSTNNDQVFPSKCEGSKKSVRSPAILDKNRAKSRAQPSNICGFHVHKRVWDQLRNQLQAGNDLDSNHVELNICPAFNLTFCANFRLQNSFPKRSPPVPKCFCNFPVKMLLSTSGLHKNRVIFTCPNFDVDNARPKCSWALIAEEVPFIPSIICTHALLQKPTGQAEPPATALEVTPLQKPVANDNPVSSSFTAFKDLSDDIVSPKGSASSSIISDAIATTSHADSRPNASGSNVDRHGIRWTKDRKILGASSSANTQTVTDNGADSMAGPSFSTYSVEVNDEYPPHQDGLTEKDVGHTSDRALQTSADHEYGVYEQSSPQVYSSEDLFRQHQYALRKAILRNKSDHQISEWMTGLNLPNQSTASQHSAPPIRRSMSNGSRSGVSNGDIYNDNESYQPYRTSASTSYDPNSAYGSQMIQDHTPGENHTIPTTGKSTSTMVPPSVYKTLMIPKRAGDSSYSKASLLNTLNTEPSETDISPQHKRAYPEYNSPKSPGPSRSKDHVTSSPTIPSTSKQNMSSPALNMGDNGMESNGSTKNQVMKHLDLLEANFHKSISSLFLNQKKQILQIQEQMMVDMEAIQYPMYEYVAKLERTQRTLQLENELFKREKLHAEESYDKMQQVHAEEMDLRRHCQKRTANLEILVTEILQQNEQLQQEIEEKNEVAKLSDFKCRSISSMSARNFFSTGRKIVAIGRNFSEHAKELGNAVPKSPFFFLKPTTSYLANGGSIEVPQGCDVHHEIELAAVIGRDARDVSPSDAMDYVEGYALAIDMTARDLQAKAKAKGLPWSAAKGFDTFTPISDFIPKNAISNPHDVNLWLKVNDTIKQNGNTKDMIFEIPKLIAYVSTIMKLEAGDVLLTGTPAGVGPIRPGDTVTAGLRPAGAEKDLVNIKFDVIERKGNYKD</sequence>
<protein>
    <recommendedName>
        <fullName evidence="5">Fumarylacetoacetase-like C-terminal domain-containing protein</fullName>
    </recommendedName>
</protein>
<dbReference type="Proteomes" id="UP000612746">
    <property type="component" value="Unassembled WGS sequence"/>
</dbReference>
<feature type="compositionally biased region" description="Polar residues" evidence="4">
    <location>
        <begin position="541"/>
        <end position="551"/>
    </location>
</feature>
<feature type="compositionally biased region" description="Polar residues" evidence="4">
    <location>
        <begin position="524"/>
        <end position="534"/>
    </location>
</feature>
<dbReference type="Pfam" id="PF01557">
    <property type="entry name" value="FAA_hydrolase"/>
    <property type="match status" value="1"/>
</dbReference>
<dbReference type="OrthoDB" id="1711136at2759"/>
<dbReference type="FunFam" id="3.90.850.10:FF:000003">
    <property type="entry name" value="Fumarylacetoacetate hydrolase domain-containing 1"/>
    <property type="match status" value="1"/>
</dbReference>
<feature type="compositionally biased region" description="Polar residues" evidence="4">
    <location>
        <begin position="558"/>
        <end position="585"/>
    </location>
</feature>
<feature type="compositionally biased region" description="Polar residues" evidence="4">
    <location>
        <begin position="417"/>
        <end position="430"/>
    </location>
</feature>
<evidence type="ECO:0000256" key="4">
    <source>
        <dbReference type="SAM" id="MobiDB-lite"/>
    </source>
</evidence>
<feature type="compositionally biased region" description="Polar residues" evidence="4">
    <location>
        <begin position="164"/>
        <end position="175"/>
    </location>
</feature>
<feature type="compositionally biased region" description="Polar residues" evidence="4">
    <location>
        <begin position="594"/>
        <end position="606"/>
    </location>
</feature>
<evidence type="ECO:0000256" key="3">
    <source>
        <dbReference type="SAM" id="Coils"/>
    </source>
</evidence>
<dbReference type="GO" id="GO:0019752">
    <property type="term" value="P:carboxylic acid metabolic process"/>
    <property type="evidence" value="ECO:0007669"/>
    <property type="project" value="UniProtKB-ARBA"/>
</dbReference>
<accession>A0A8H7QCK1</accession>
<feature type="domain" description="Fumarylacetoacetase-like C-terminal" evidence="5">
    <location>
        <begin position="854"/>
        <end position="1044"/>
    </location>
</feature>
<feature type="region of interest" description="Disordered" evidence="4">
    <location>
        <begin position="25"/>
        <end position="82"/>
    </location>
</feature>
<dbReference type="GO" id="GO:0005739">
    <property type="term" value="C:mitochondrion"/>
    <property type="evidence" value="ECO:0007669"/>
    <property type="project" value="TreeGrafter"/>
</dbReference>
<reference evidence="6" key="1">
    <citation type="submission" date="2020-12" db="EMBL/GenBank/DDBJ databases">
        <title>Metabolic potential, ecology and presence of endohyphal bacteria is reflected in genomic diversity of Mucoromycotina.</title>
        <authorList>
            <person name="Muszewska A."/>
            <person name="Okrasinska A."/>
            <person name="Steczkiewicz K."/>
            <person name="Drgas O."/>
            <person name="Orlowska M."/>
            <person name="Perlinska-Lenart U."/>
            <person name="Aleksandrzak-Piekarczyk T."/>
            <person name="Szatraj K."/>
            <person name="Zielenkiewicz U."/>
            <person name="Pilsyk S."/>
            <person name="Malc E."/>
            <person name="Mieczkowski P."/>
            <person name="Kruszewska J.S."/>
            <person name="Biernat P."/>
            <person name="Pawlowska J."/>
        </authorList>
    </citation>
    <scope>NUCLEOTIDE SEQUENCE</scope>
    <source>
        <strain evidence="6">WA0000051536</strain>
    </source>
</reference>
<feature type="compositionally biased region" description="Polar residues" evidence="4">
    <location>
        <begin position="670"/>
        <end position="687"/>
    </location>
</feature>
<evidence type="ECO:0000256" key="2">
    <source>
        <dbReference type="ARBA" id="ARBA00022723"/>
    </source>
</evidence>
<feature type="compositionally biased region" description="Basic and acidic residues" evidence="4">
    <location>
        <begin position="401"/>
        <end position="414"/>
    </location>
</feature>
<evidence type="ECO:0000313" key="6">
    <source>
        <dbReference type="EMBL" id="KAG2188926.1"/>
    </source>
</evidence>
<dbReference type="EMBL" id="JAEPRA010000001">
    <property type="protein sequence ID" value="KAG2188926.1"/>
    <property type="molecule type" value="Genomic_DNA"/>
</dbReference>
<gene>
    <name evidence="6" type="ORF">INT44_004068</name>
</gene>
<dbReference type="InterPro" id="IPR036663">
    <property type="entry name" value="Fumarylacetoacetase_C_sf"/>
</dbReference>
<evidence type="ECO:0000313" key="7">
    <source>
        <dbReference type="Proteomes" id="UP000612746"/>
    </source>
</evidence>
<keyword evidence="2" id="KW-0479">Metal-binding</keyword>
<keyword evidence="3" id="KW-0175">Coiled coil</keyword>
<dbReference type="AlphaFoldDB" id="A0A8H7QCK1"/>
<organism evidence="6 7">
    <name type="scientific">Umbelopsis vinacea</name>
    <dbReference type="NCBI Taxonomy" id="44442"/>
    <lineage>
        <taxon>Eukaryota</taxon>
        <taxon>Fungi</taxon>
        <taxon>Fungi incertae sedis</taxon>
        <taxon>Mucoromycota</taxon>
        <taxon>Mucoromycotina</taxon>
        <taxon>Umbelopsidomycetes</taxon>
        <taxon>Umbelopsidales</taxon>
        <taxon>Umbelopsidaceae</taxon>
        <taxon>Umbelopsis</taxon>
    </lineage>
</organism>
<comment type="caution">
    <text evidence="6">The sequence shown here is derived from an EMBL/GenBank/DDBJ whole genome shotgun (WGS) entry which is preliminary data.</text>
</comment>
<feature type="coiled-coil region" evidence="3">
    <location>
        <begin position="802"/>
        <end position="829"/>
    </location>
</feature>
<proteinExistence type="inferred from homology"/>